<dbReference type="Gramene" id="MELO3C001276.2.1">
    <property type="protein sequence ID" value="MELO3C001276.2.1"/>
    <property type="gene ID" value="MELO3C001276.2"/>
</dbReference>
<evidence type="ECO:0000313" key="2">
    <source>
        <dbReference type="EnsemblPlants" id="MELO3C001276.2.1"/>
    </source>
</evidence>
<sequence length="49" mass="5164">MSGALNADLATSFNQIQNYEIDTAEHGDGDGWDGPSSGKHKSSGGFDDY</sequence>
<evidence type="ECO:0000256" key="1">
    <source>
        <dbReference type="SAM" id="MobiDB-lite"/>
    </source>
</evidence>
<reference evidence="2" key="1">
    <citation type="submission" date="2023-03" db="UniProtKB">
        <authorList>
            <consortium name="EnsemblPlants"/>
        </authorList>
    </citation>
    <scope>IDENTIFICATION</scope>
</reference>
<organism evidence="2">
    <name type="scientific">Cucumis melo</name>
    <name type="common">Muskmelon</name>
    <dbReference type="NCBI Taxonomy" id="3656"/>
    <lineage>
        <taxon>Eukaryota</taxon>
        <taxon>Viridiplantae</taxon>
        <taxon>Streptophyta</taxon>
        <taxon>Embryophyta</taxon>
        <taxon>Tracheophyta</taxon>
        <taxon>Spermatophyta</taxon>
        <taxon>Magnoliopsida</taxon>
        <taxon>eudicotyledons</taxon>
        <taxon>Gunneridae</taxon>
        <taxon>Pentapetalae</taxon>
        <taxon>rosids</taxon>
        <taxon>fabids</taxon>
        <taxon>Cucurbitales</taxon>
        <taxon>Cucurbitaceae</taxon>
        <taxon>Benincaseae</taxon>
        <taxon>Cucumis</taxon>
    </lineage>
</organism>
<name>A0A9I9CCV7_CUCME</name>
<dbReference type="AlphaFoldDB" id="A0A9I9CCV7"/>
<feature type="region of interest" description="Disordered" evidence="1">
    <location>
        <begin position="20"/>
        <end position="49"/>
    </location>
</feature>
<accession>A0A9I9CCV7</accession>
<dbReference type="EnsemblPlants" id="MELO3C001276.2.1">
    <property type="protein sequence ID" value="MELO3C001276.2.1"/>
    <property type="gene ID" value="MELO3C001276.2"/>
</dbReference>
<protein>
    <submittedName>
        <fullName evidence="2">Uncharacterized protein</fullName>
    </submittedName>
</protein>
<proteinExistence type="predicted"/>